<protein>
    <submittedName>
        <fullName evidence="2">Transposase-like protein</fullName>
    </submittedName>
</protein>
<evidence type="ECO:0000313" key="2">
    <source>
        <dbReference type="EMBL" id="PYF01793.1"/>
    </source>
</evidence>
<dbReference type="PANTHER" id="PTHR47163:SF2">
    <property type="entry name" value="SI:DKEY-17M8.2"/>
    <property type="match status" value="1"/>
</dbReference>
<dbReference type="Pfam" id="PF12760">
    <property type="entry name" value="Zn_ribbon_IS1595"/>
    <property type="match status" value="1"/>
</dbReference>
<dbReference type="RefSeq" id="WP_110781537.1">
    <property type="nucleotide sequence ID" value="NZ_QJTI01000017.1"/>
</dbReference>
<name>A0A318TB28_9BRAD</name>
<keyword evidence="3" id="KW-1185">Reference proteome</keyword>
<proteinExistence type="predicted"/>
<dbReference type="Pfam" id="PF12762">
    <property type="entry name" value="DDE_Tnp_IS1595"/>
    <property type="match status" value="1"/>
</dbReference>
<dbReference type="InterPro" id="IPR024442">
    <property type="entry name" value="Transposase_Zn_ribbon"/>
</dbReference>
<comment type="caution">
    <text evidence="2">The sequence shown here is derived from an EMBL/GenBank/DDBJ whole genome shotgun (WGS) entry which is preliminary data.</text>
</comment>
<dbReference type="Proteomes" id="UP000248148">
    <property type="component" value="Unassembled WGS sequence"/>
</dbReference>
<dbReference type="InterPro" id="IPR053164">
    <property type="entry name" value="IS1016-like_transposase"/>
</dbReference>
<evidence type="ECO:0000313" key="3">
    <source>
        <dbReference type="Proteomes" id="UP000248148"/>
    </source>
</evidence>
<organism evidence="2 3">
    <name type="scientific">Rhodopseudomonas faecalis</name>
    <dbReference type="NCBI Taxonomy" id="99655"/>
    <lineage>
        <taxon>Bacteria</taxon>
        <taxon>Pseudomonadati</taxon>
        <taxon>Pseudomonadota</taxon>
        <taxon>Alphaproteobacteria</taxon>
        <taxon>Hyphomicrobiales</taxon>
        <taxon>Nitrobacteraceae</taxon>
        <taxon>Rhodopseudomonas</taxon>
    </lineage>
</organism>
<feature type="domain" description="ISXO2-like transposase" evidence="1">
    <location>
        <begin position="140"/>
        <end position="290"/>
    </location>
</feature>
<reference evidence="2 3" key="1">
    <citation type="submission" date="2018-06" db="EMBL/GenBank/DDBJ databases">
        <title>Genomic Encyclopedia of Archaeal and Bacterial Type Strains, Phase II (KMG-II): from individual species to whole genera.</title>
        <authorList>
            <person name="Goeker M."/>
        </authorList>
    </citation>
    <scope>NUCLEOTIDE SEQUENCE [LARGE SCALE GENOMIC DNA]</scope>
    <source>
        <strain evidence="2 3">JCM 11668</strain>
    </source>
</reference>
<dbReference type="OrthoDB" id="271821at2"/>
<evidence type="ECO:0000259" key="1">
    <source>
        <dbReference type="SMART" id="SM01126"/>
    </source>
</evidence>
<dbReference type="PANTHER" id="PTHR47163">
    <property type="entry name" value="DDE_TNP_IS1595 DOMAIN-CONTAINING PROTEIN"/>
    <property type="match status" value="1"/>
</dbReference>
<accession>A0A318TB28</accession>
<dbReference type="SMART" id="SM01126">
    <property type="entry name" value="DDE_Tnp_IS1595"/>
    <property type="match status" value="1"/>
</dbReference>
<sequence length="332" mass="38306">MGQHFLLSKDARDLPLQKVMRMTEPGAYRWFKRARWPETNGEPYCPSCGNLRCYELARGSRFKCSAKECRKEFTVTSGTIFASRKLKFRQILAVIAMSANAAKGKAALQVARELGVQTKTAWHNLMKLREALAARREEMQLDGQVEIDGMYLAGHIRPENRKEDREDRRKIQSPKRVVVMAVRERDSSGQTLTRVTLSENSDCAWDMVRSHVSRKAHVYADEHLAYDELCGLNPLTRVNHSEAYQHGFGVSTNIIESFFSRVRRSYRGIHHRFSMKYLDWYAAELAWREDRRRVGNGGHVLEMLKRALAHPTSRNLCGYWQGNKPDDLVWTG</sequence>
<dbReference type="NCBIfam" id="NF033547">
    <property type="entry name" value="transpos_IS1595"/>
    <property type="match status" value="1"/>
</dbReference>
<dbReference type="AlphaFoldDB" id="A0A318TB28"/>
<dbReference type="InterPro" id="IPR024445">
    <property type="entry name" value="Tnp_ISXO2-like"/>
</dbReference>
<dbReference type="EMBL" id="QJTI01000017">
    <property type="protein sequence ID" value="PYF01793.1"/>
    <property type="molecule type" value="Genomic_DNA"/>
</dbReference>
<gene>
    <name evidence="2" type="ORF">BJ122_11716</name>
</gene>